<reference evidence="3 4" key="1">
    <citation type="submission" date="2017-04" db="EMBL/GenBank/DDBJ databases">
        <title>Comparative genome analysis of Subtercola boreus.</title>
        <authorList>
            <person name="Cho Y.-J."/>
            <person name="Cho A."/>
            <person name="Kim O.-S."/>
            <person name="Lee J.-I."/>
        </authorList>
    </citation>
    <scope>NUCLEOTIDE SEQUENCE [LARGE SCALE GENOMIC DNA]</scope>
    <source>
        <strain evidence="3 4">P27479</strain>
    </source>
</reference>
<keyword evidence="2" id="KW-0812">Transmembrane</keyword>
<dbReference type="EMBL" id="NBXB01000017">
    <property type="protein sequence ID" value="RFA15901.1"/>
    <property type="molecule type" value="Genomic_DNA"/>
</dbReference>
<feature type="compositionally biased region" description="Basic residues" evidence="1">
    <location>
        <begin position="218"/>
        <end position="228"/>
    </location>
</feature>
<keyword evidence="2" id="KW-1133">Transmembrane helix</keyword>
<gene>
    <name evidence="3" type="ORF">B7R22_05760</name>
</gene>
<dbReference type="Gene3D" id="3.40.30.10">
    <property type="entry name" value="Glutaredoxin"/>
    <property type="match status" value="1"/>
</dbReference>
<comment type="caution">
    <text evidence="3">The sequence shown here is derived from an EMBL/GenBank/DDBJ whole genome shotgun (WGS) entry which is preliminary data.</text>
</comment>
<evidence type="ECO:0000313" key="3">
    <source>
        <dbReference type="EMBL" id="RFA15901.1"/>
    </source>
</evidence>
<dbReference type="Proteomes" id="UP000256541">
    <property type="component" value="Unassembled WGS sequence"/>
</dbReference>
<name>A0A3E0W1M0_9MICO</name>
<proteinExistence type="predicted"/>
<accession>A0A3E0W1M0</accession>
<evidence type="ECO:0000256" key="1">
    <source>
        <dbReference type="SAM" id="MobiDB-lite"/>
    </source>
</evidence>
<organism evidence="3 4">
    <name type="scientific">Subtercola boreus</name>
    <dbReference type="NCBI Taxonomy" id="120213"/>
    <lineage>
        <taxon>Bacteria</taxon>
        <taxon>Bacillati</taxon>
        <taxon>Actinomycetota</taxon>
        <taxon>Actinomycetes</taxon>
        <taxon>Micrococcales</taxon>
        <taxon>Microbacteriaceae</taxon>
        <taxon>Subtercola</taxon>
    </lineage>
</organism>
<keyword evidence="2" id="KW-0472">Membrane</keyword>
<sequence>MLLHLFPHHSMLLRQLENPCHRVPDGLEPAVLRPVQHEVDYFAAPDSANRIIRRTSLITLGVAVLAVAGLVTGTFVRARLIGPANMATDGILFTGDGTTTTPSTTAALDVGASPAAASFDPSNGVLSVDLSIDYAGPDAATFETTNGSTIQGWVTQGYATLSIHPVALVSFDSNSQSMRTANTIACVADQAPSSVPWRTSPPAPPWWWTARPTPGRSPTHRLSRRSWRRPTGGGAGEHRDADPHAYACSDALSRRRSRRLHRSVGELRGQLRIMVQNPR</sequence>
<dbReference type="AlphaFoldDB" id="A0A3E0W1M0"/>
<protein>
    <submittedName>
        <fullName evidence="3">Uncharacterized protein</fullName>
    </submittedName>
</protein>
<feature type="transmembrane region" description="Helical" evidence="2">
    <location>
        <begin position="57"/>
        <end position="76"/>
    </location>
</feature>
<evidence type="ECO:0000313" key="4">
    <source>
        <dbReference type="Proteomes" id="UP000256541"/>
    </source>
</evidence>
<evidence type="ECO:0000256" key="2">
    <source>
        <dbReference type="SAM" id="Phobius"/>
    </source>
</evidence>
<feature type="region of interest" description="Disordered" evidence="1">
    <location>
        <begin position="206"/>
        <end position="245"/>
    </location>
</feature>